<dbReference type="RefSeq" id="WP_050434156.1">
    <property type="nucleotide sequence ID" value="NZ_CP012159.1"/>
</dbReference>
<feature type="transmembrane region" description="Helical" evidence="2">
    <location>
        <begin position="21"/>
        <end position="40"/>
    </location>
</feature>
<proteinExistence type="predicted"/>
<sequence length="523" mass="58058">MIKKRFRRETFESYRKELLRVWGLLLAIGVAALVGTYLLFVEPPPPRQLTIATGQRTGRYHAFAEAYRKILEYEGIHLDIRETAGSSENLKLLLDPDSGVSVAFVQGGAAPSEPPRGLSALASVYREPLWIFHRGDRSYDRLTDLVGKQLSIGPEGSGTRTLSLRLLEDNGITLASQAEAGVPMLGLPDQEAAKALLEGRLDAAFFVVGPGAEPVQTLIRSEGIHLLSFRQHESYLRLHRFLTTATVSEGLFDLARNIPPESSTLIAPAAALIANETLHPALIPLLVEAAVITHEGGNLLDAPGEFPSPRNLEIPVHPEGRRILTHGQSFLYRFLPFWLASMVDRLKFMLVPLLTVVFSLLKLAQPIYHWRIRSRIYRHYQVLRRAEQELSETAEPKQRAKTIAALEELEGKLGQLSAPLWSMADIYQLRLHLGHVRRQLEGEPSSQGEGAEKSERGPSSEPEGPSSEGEVGLDEGEARPVREAARSGEREALPRREEGRSGEREVLPEQSSIRPKSRTSRDP</sequence>
<dbReference type="SUPFAM" id="SSF53850">
    <property type="entry name" value="Periplasmic binding protein-like II"/>
    <property type="match status" value="1"/>
</dbReference>
<evidence type="ECO:0000256" key="1">
    <source>
        <dbReference type="SAM" id="MobiDB-lite"/>
    </source>
</evidence>
<evidence type="ECO:0000313" key="3">
    <source>
        <dbReference type="EMBL" id="AKT42546.1"/>
    </source>
</evidence>
<feature type="compositionally biased region" description="Basic and acidic residues" evidence="1">
    <location>
        <begin position="476"/>
        <end position="507"/>
    </location>
</feature>
<keyword evidence="2" id="KW-0812">Transmembrane</keyword>
<organism evidence="3 4">
    <name type="scientific">Chondromyces crocatus</name>
    <dbReference type="NCBI Taxonomy" id="52"/>
    <lineage>
        <taxon>Bacteria</taxon>
        <taxon>Pseudomonadati</taxon>
        <taxon>Myxococcota</taxon>
        <taxon>Polyangia</taxon>
        <taxon>Polyangiales</taxon>
        <taxon>Polyangiaceae</taxon>
        <taxon>Chondromyces</taxon>
    </lineage>
</organism>
<dbReference type="PANTHER" id="PTHR42941">
    <property type="entry name" value="SLL1037 PROTEIN"/>
    <property type="match status" value="1"/>
</dbReference>
<dbReference type="Gene3D" id="3.40.190.10">
    <property type="entry name" value="Periplasmic binding protein-like II"/>
    <property type="match status" value="2"/>
</dbReference>
<protein>
    <submittedName>
        <fullName evidence="3">C4-dicarboxylate ABC transporter substrate-binding protein</fullName>
    </submittedName>
</protein>
<accession>A0A0K1ENW2</accession>
<name>A0A0K1ENW2_CHOCO</name>
<keyword evidence="2" id="KW-1133">Transmembrane helix</keyword>
<evidence type="ECO:0000256" key="2">
    <source>
        <dbReference type="SAM" id="Phobius"/>
    </source>
</evidence>
<evidence type="ECO:0000313" key="4">
    <source>
        <dbReference type="Proteomes" id="UP000067626"/>
    </source>
</evidence>
<reference evidence="3 4" key="1">
    <citation type="submission" date="2015-07" db="EMBL/GenBank/DDBJ databases">
        <title>Genome analysis of myxobacterium Chondromyces crocatus Cm c5 reveals a high potential for natural compound synthesis and the genetic basis for the loss of fruiting body formation.</title>
        <authorList>
            <person name="Zaburannyi N."/>
            <person name="Bunk B."/>
            <person name="Maier J."/>
            <person name="Overmann J."/>
            <person name="Mueller R."/>
        </authorList>
    </citation>
    <scope>NUCLEOTIDE SEQUENCE [LARGE SCALE GENOMIC DNA]</scope>
    <source>
        <strain evidence="3 4">Cm c5</strain>
    </source>
</reference>
<gene>
    <name evidence="3" type="ORF">CMC5_067730</name>
</gene>
<dbReference type="Proteomes" id="UP000067626">
    <property type="component" value="Chromosome"/>
</dbReference>
<feature type="region of interest" description="Disordered" evidence="1">
    <location>
        <begin position="439"/>
        <end position="523"/>
    </location>
</feature>
<feature type="compositionally biased region" description="Low complexity" evidence="1">
    <location>
        <begin position="459"/>
        <end position="470"/>
    </location>
</feature>
<dbReference type="EMBL" id="CP012159">
    <property type="protein sequence ID" value="AKT42546.1"/>
    <property type="molecule type" value="Genomic_DNA"/>
</dbReference>
<dbReference type="KEGG" id="ccro:CMC5_067730"/>
<dbReference type="Pfam" id="PF16868">
    <property type="entry name" value="NMT1_3"/>
    <property type="match status" value="1"/>
</dbReference>
<dbReference type="PANTHER" id="PTHR42941:SF1">
    <property type="entry name" value="SLL1037 PROTEIN"/>
    <property type="match status" value="1"/>
</dbReference>
<keyword evidence="4" id="KW-1185">Reference proteome</keyword>
<dbReference type="InterPro" id="IPR011852">
    <property type="entry name" value="TRAP_TAXI"/>
</dbReference>
<dbReference type="STRING" id="52.CMC5_067730"/>
<keyword evidence="2" id="KW-0472">Membrane</keyword>
<dbReference type="AlphaFoldDB" id="A0A0K1ENW2"/>